<organism evidence="1 2">
    <name type="scientific">Phreatobacter stygius</name>
    <dbReference type="NCBI Taxonomy" id="1940610"/>
    <lineage>
        <taxon>Bacteria</taxon>
        <taxon>Pseudomonadati</taxon>
        <taxon>Pseudomonadota</taxon>
        <taxon>Alphaproteobacteria</taxon>
        <taxon>Hyphomicrobiales</taxon>
        <taxon>Phreatobacteraceae</taxon>
        <taxon>Phreatobacter</taxon>
    </lineage>
</organism>
<dbReference type="RefSeq" id="WP_136960222.1">
    <property type="nucleotide sequence ID" value="NZ_CP039690.1"/>
</dbReference>
<dbReference type="Proteomes" id="UP000298781">
    <property type="component" value="Chromosome"/>
</dbReference>
<name>A0A4D7AXD8_9HYPH</name>
<dbReference type="GO" id="GO:0008684">
    <property type="term" value="F:2-oxopent-4-enoate hydratase activity"/>
    <property type="evidence" value="ECO:0007669"/>
    <property type="project" value="TreeGrafter"/>
</dbReference>
<evidence type="ECO:0000313" key="2">
    <source>
        <dbReference type="Proteomes" id="UP000298781"/>
    </source>
</evidence>
<proteinExistence type="predicted"/>
<dbReference type="PANTHER" id="PTHR30143:SF0">
    <property type="entry name" value="2-KETO-4-PENTENOATE HYDRATASE"/>
    <property type="match status" value="1"/>
</dbReference>
<dbReference type="SUPFAM" id="SSF56529">
    <property type="entry name" value="FAH"/>
    <property type="match status" value="1"/>
</dbReference>
<dbReference type="InterPro" id="IPR050772">
    <property type="entry name" value="Hydratase-Decarb/MhpD_sf"/>
</dbReference>
<reference evidence="1 2" key="1">
    <citation type="submission" date="2019-04" db="EMBL/GenBank/DDBJ databases">
        <title>Phreatobacter aquaticus sp. nov.</title>
        <authorList>
            <person name="Choi A."/>
        </authorList>
    </citation>
    <scope>NUCLEOTIDE SEQUENCE [LARGE SCALE GENOMIC DNA]</scope>
    <source>
        <strain evidence="1 2">KCTC 52518</strain>
    </source>
</reference>
<dbReference type="AlphaFoldDB" id="A0A4D7AXD8"/>
<dbReference type="KEGG" id="pstg:E8M01_11380"/>
<dbReference type="PANTHER" id="PTHR30143">
    <property type="entry name" value="ACID HYDRATASE"/>
    <property type="match status" value="1"/>
</dbReference>
<accession>A0A4D7AXD8</accession>
<dbReference type="GO" id="GO:0005737">
    <property type="term" value="C:cytoplasm"/>
    <property type="evidence" value="ECO:0007669"/>
    <property type="project" value="TreeGrafter"/>
</dbReference>
<gene>
    <name evidence="1" type="ORF">E8M01_11380</name>
</gene>
<dbReference type="InterPro" id="IPR036663">
    <property type="entry name" value="Fumarylacetoacetase_C_sf"/>
</dbReference>
<dbReference type="EMBL" id="CP039690">
    <property type="protein sequence ID" value="QCI64771.1"/>
    <property type="molecule type" value="Genomic_DNA"/>
</dbReference>
<sequence length="272" mass="29082">MSLCSSQTRQFADEILAAYDGRRQIGPLTGLEPTFSAEDAQKVSHEITRRRTARGETVIGRKIGFTNRTIWDEYGVYSPIWGPVYDKTYTAVTGPAEAPLSRLVEPRIEPEIVFGFKAGVTSDMDERAILGAIGWVAHGFEIVQSLYPGWRFQAADCIAAFGLHGALYCGPQLPVGGDPEPWLDALTGFSITLSKDGVVADRGVAANVLGGPLSAIRHLAGVLAEDAQAMPIGAGEIITTGTVTRALPVAPGELWTTVVEGLAVQPMSLRFV</sequence>
<dbReference type="OrthoDB" id="9792137at2"/>
<dbReference type="Gene3D" id="3.90.850.10">
    <property type="entry name" value="Fumarylacetoacetase-like, C-terminal domain"/>
    <property type="match status" value="1"/>
</dbReference>
<protein>
    <submittedName>
        <fullName evidence="1">Hydratase</fullName>
    </submittedName>
</protein>
<evidence type="ECO:0000313" key="1">
    <source>
        <dbReference type="EMBL" id="QCI64771.1"/>
    </source>
</evidence>
<keyword evidence="2" id="KW-1185">Reference proteome</keyword>